<proteinExistence type="inferred from homology"/>
<gene>
    <name evidence="4" type="primary">cysH</name>
    <name evidence="6" type="ORF">GCM10010201_24360</name>
</gene>
<dbReference type="InterPro" id="IPR002500">
    <property type="entry name" value="PAPS_reduct_dom"/>
</dbReference>
<keyword evidence="4" id="KW-0411">Iron-sulfur</keyword>
<comment type="similarity">
    <text evidence="1 4">Belongs to the PAPS reductase family. CysH subfamily.</text>
</comment>
<reference evidence="6 7" key="1">
    <citation type="journal article" date="2019" name="Int. J. Syst. Evol. Microbiol.">
        <title>The Global Catalogue of Microorganisms (GCM) 10K type strain sequencing project: providing services to taxonomists for standard genome sequencing and annotation.</title>
        <authorList>
            <consortium name="The Broad Institute Genomics Platform"/>
            <consortium name="The Broad Institute Genome Sequencing Center for Infectious Disease"/>
            <person name="Wu L."/>
            <person name="Ma J."/>
        </authorList>
    </citation>
    <scope>NUCLEOTIDE SEQUENCE [LARGE SCALE GENOMIC DNA]</scope>
    <source>
        <strain evidence="6 7">JCM 3367</strain>
    </source>
</reference>
<feature type="binding site" evidence="4">
    <location>
        <position position="205"/>
    </location>
    <ligand>
        <name>[4Fe-4S] cluster</name>
        <dbReference type="ChEBI" id="CHEBI:49883"/>
    </ligand>
</feature>
<dbReference type="PIRSF" id="PIRSF000857">
    <property type="entry name" value="PAPS_reductase"/>
    <property type="match status" value="1"/>
</dbReference>
<organism evidence="6 7">
    <name type="scientific">Pilimelia columellifera subsp. columellifera</name>
    <dbReference type="NCBI Taxonomy" id="706583"/>
    <lineage>
        <taxon>Bacteria</taxon>
        <taxon>Bacillati</taxon>
        <taxon>Actinomycetota</taxon>
        <taxon>Actinomycetes</taxon>
        <taxon>Micromonosporales</taxon>
        <taxon>Micromonosporaceae</taxon>
        <taxon>Pilimelia</taxon>
    </lineage>
</organism>
<sequence length="232" mass="25198">MSRRSLFELGELAEVGARALADASAEQVIAWAVDTFGGRFCLASSFGDAVLADLVATVAPGVDVLFLDTGLHFPQTLALRDEVARTLPLRVRSVRPARTLDEQAREHGPELWDREPQRCCALRKVAPLAGALGDYDAWATGLRRDESPTRADAPVVGLDARRLKVKVAPLARWTQADVDAYVDRRRLPRNELVALGYPSIGCAPCTRPVAVGASARSGRWARFEQTECGLHG</sequence>
<comment type="pathway">
    <text evidence="3 4">Sulfur metabolism; hydrogen sulfide biosynthesis; sulfite from sulfate.</text>
</comment>
<dbReference type="PANTHER" id="PTHR46509">
    <property type="entry name" value="PHOSPHOADENOSINE PHOSPHOSULFATE REDUCTASE"/>
    <property type="match status" value="1"/>
</dbReference>
<comment type="subcellular location">
    <subcellularLocation>
        <location evidence="4">Cytoplasm</location>
    </subcellularLocation>
</comment>
<dbReference type="InterPro" id="IPR004511">
    <property type="entry name" value="PAPS/APS_Rdtase"/>
</dbReference>
<name>A0ABN3NLB8_9ACTN</name>
<dbReference type="EC" id="1.8.4.10" evidence="4"/>
<dbReference type="Pfam" id="PF01507">
    <property type="entry name" value="PAPS_reduct"/>
    <property type="match status" value="1"/>
</dbReference>
<comment type="catalytic activity">
    <reaction evidence="4">
        <text>[thioredoxin]-disulfide + sulfite + AMP + 2 H(+) = adenosine 5'-phosphosulfate + [thioredoxin]-dithiol</text>
        <dbReference type="Rhea" id="RHEA:21976"/>
        <dbReference type="Rhea" id="RHEA-COMP:10698"/>
        <dbReference type="Rhea" id="RHEA-COMP:10700"/>
        <dbReference type="ChEBI" id="CHEBI:15378"/>
        <dbReference type="ChEBI" id="CHEBI:17359"/>
        <dbReference type="ChEBI" id="CHEBI:29950"/>
        <dbReference type="ChEBI" id="CHEBI:50058"/>
        <dbReference type="ChEBI" id="CHEBI:58243"/>
        <dbReference type="ChEBI" id="CHEBI:456215"/>
        <dbReference type="EC" id="1.8.4.10"/>
    </reaction>
</comment>
<evidence type="ECO:0000256" key="2">
    <source>
        <dbReference type="ARBA" id="ARBA00023002"/>
    </source>
</evidence>
<feature type="active site" description="Nucleophile; cysteine thiosulfonate intermediate" evidence="4">
    <location>
        <position position="228"/>
    </location>
</feature>
<evidence type="ECO:0000256" key="3">
    <source>
        <dbReference type="ARBA" id="ARBA00024327"/>
    </source>
</evidence>
<dbReference type="CDD" id="cd23945">
    <property type="entry name" value="PAPS_reductase"/>
    <property type="match status" value="1"/>
</dbReference>
<feature type="domain" description="Phosphoadenosine phosphosulphate reductase" evidence="5">
    <location>
        <begin position="43"/>
        <end position="208"/>
    </location>
</feature>
<dbReference type="EMBL" id="BAAARY010000010">
    <property type="protein sequence ID" value="GAA2524856.1"/>
    <property type="molecule type" value="Genomic_DNA"/>
</dbReference>
<dbReference type="SUPFAM" id="SSF52402">
    <property type="entry name" value="Adenine nucleotide alpha hydrolases-like"/>
    <property type="match status" value="1"/>
</dbReference>
<dbReference type="Gene3D" id="3.40.50.620">
    <property type="entry name" value="HUPs"/>
    <property type="match status" value="1"/>
</dbReference>
<keyword evidence="2 4" id="KW-0560">Oxidoreductase</keyword>
<dbReference type="PANTHER" id="PTHR46509:SF1">
    <property type="entry name" value="PHOSPHOADENOSINE PHOSPHOSULFATE REDUCTASE"/>
    <property type="match status" value="1"/>
</dbReference>
<comment type="caution">
    <text evidence="6">The sequence shown here is derived from an EMBL/GenBank/DDBJ whole genome shotgun (WGS) entry which is preliminary data.</text>
</comment>
<dbReference type="NCBIfam" id="NF002537">
    <property type="entry name" value="PRK02090.1"/>
    <property type="match status" value="1"/>
</dbReference>
<accession>A0ABN3NLB8</accession>
<dbReference type="RefSeq" id="WP_425565607.1">
    <property type="nucleotide sequence ID" value="NZ_BAAARY010000010.1"/>
</dbReference>
<evidence type="ECO:0000313" key="6">
    <source>
        <dbReference type="EMBL" id="GAA2524856.1"/>
    </source>
</evidence>
<feature type="binding site" evidence="4">
    <location>
        <position position="202"/>
    </location>
    <ligand>
        <name>[4Fe-4S] cluster</name>
        <dbReference type="ChEBI" id="CHEBI:49883"/>
    </ligand>
</feature>
<feature type="binding site" evidence="4">
    <location>
        <position position="120"/>
    </location>
    <ligand>
        <name>[4Fe-4S] cluster</name>
        <dbReference type="ChEBI" id="CHEBI:49883"/>
    </ligand>
</feature>
<dbReference type="Proteomes" id="UP001499978">
    <property type="component" value="Unassembled WGS sequence"/>
</dbReference>
<keyword evidence="7" id="KW-1185">Reference proteome</keyword>
<comment type="function">
    <text evidence="4">Catalyzes the formation of sulfite from adenosine 5'-phosphosulfate (APS) using thioredoxin as an electron donor.</text>
</comment>
<keyword evidence="4" id="KW-0479">Metal-binding</keyword>
<evidence type="ECO:0000256" key="1">
    <source>
        <dbReference type="ARBA" id="ARBA00009732"/>
    </source>
</evidence>
<feature type="binding site" evidence="4">
    <location>
        <position position="119"/>
    </location>
    <ligand>
        <name>[4Fe-4S] cluster</name>
        <dbReference type="ChEBI" id="CHEBI:49883"/>
    </ligand>
</feature>
<comment type="cofactor">
    <cofactor evidence="4">
        <name>[4Fe-4S] cluster</name>
        <dbReference type="ChEBI" id="CHEBI:49883"/>
    </cofactor>
    <text evidence="4">Binds 1 [4Fe-4S] cluster per subunit.</text>
</comment>
<evidence type="ECO:0000259" key="5">
    <source>
        <dbReference type="Pfam" id="PF01507"/>
    </source>
</evidence>
<keyword evidence="4" id="KW-0963">Cytoplasm</keyword>
<keyword evidence="4" id="KW-0408">Iron</keyword>
<dbReference type="NCBIfam" id="TIGR00434">
    <property type="entry name" value="cysH"/>
    <property type="match status" value="1"/>
</dbReference>
<dbReference type="HAMAP" id="MF_00063">
    <property type="entry name" value="CysH"/>
    <property type="match status" value="1"/>
</dbReference>
<dbReference type="InterPro" id="IPR014729">
    <property type="entry name" value="Rossmann-like_a/b/a_fold"/>
</dbReference>
<protein>
    <recommendedName>
        <fullName evidence="4">Adenosine 5'-phosphosulfate reductase</fullName>
        <shortName evidence="4">APS reductase</shortName>
        <ecNumber evidence="4">1.8.4.10</ecNumber>
    </recommendedName>
    <alternativeName>
        <fullName evidence="4">5'-adenylylsulfate reductase</fullName>
    </alternativeName>
    <alternativeName>
        <fullName evidence="4">Thioredoxin-dependent 5'-adenylylsulfate reductase</fullName>
    </alternativeName>
</protein>
<evidence type="ECO:0000313" key="7">
    <source>
        <dbReference type="Proteomes" id="UP001499978"/>
    </source>
</evidence>
<evidence type="ECO:0000256" key="4">
    <source>
        <dbReference type="HAMAP-Rule" id="MF_00063"/>
    </source>
</evidence>